<organism evidence="14 15">
    <name type="scientific">Cafeteria roenbergensis</name>
    <name type="common">Marine flagellate</name>
    <dbReference type="NCBI Taxonomy" id="33653"/>
    <lineage>
        <taxon>Eukaryota</taxon>
        <taxon>Sar</taxon>
        <taxon>Stramenopiles</taxon>
        <taxon>Bigyra</taxon>
        <taxon>Opalozoa</taxon>
        <taxon>Bicosoecida</taxon>
        <taxon>Cafeteriaceae</taxon>
        <taxon>Cafeteria</taxon>
    </lineage>
</organism>
<evidence type="ECO:0000259" key="13">
    <source>
        <dbReference type="PROSITE" id="PS50006"/>
    </source>
</evidence>
<evidence type="ECO:0000256" key="4">
    <source>
        <dbReference type="ARBA" id="ARBA00015647"/>
    </source>
</evidence>
<comment type="similarity">
    <text evidence="2">Belongs to the pantothenate synthetase family.</text>
</comment>
<dbReference type="InterPro" id="IPR008984">
    <property type="entry name" value="SMAD_FHA_dom_sf"/>
</dbReference>
<dbReference type="SUPFAM" id="SSF49879">
    <property type="entry name" value="SMAD/FHA domain"/>
    <property type="match status" value="1"/>
</dbReference>
<evidence type="ECO:0000256" key="5">
    <source>
        <dbReference type="ARBA" id="ARBA00022598"/>
    </source>
</evidence>
<dbReference type="GO" id="GO:0004592">
    <property type="term" value="F:pantoate-beta-alanine ligase activity"/>
    <property type="evidence" value="ECO:0007669"/>
    <property type="project" value="UniProtKB-EC"/>
</dbReference>
<keyword evidence="7" id="KW-0547">Nucleotide-binding</keyword>
<dbReference type="InterPro" id="IPR003721">
    <property type="entry name" value="Pantoate_ligase"/>
</dbReference>
<feature type="domain" description="FHA" evidence="13">
    <location>
        <begin position="148"/>
        <end position="201"/>
    </location>
</feature>
<dbReference type="Gene3D" id="2.60.200.20">
    <property type="match status" value="1"/>
</dbReference>
<dbReference type="EC" id="6.3.2.1" evidence="3"/>
<evidence type="ECO:0000256" key="10">
    <source>
        <dbReference type="ARBA" id="ARBA00032806"/>
    </source>
</evidence>
<comment type="caution">
    <text evidence="14">The sequence shown here is derived from an EMBL/GenBank/DDBJ whole genome shotgun (WGS) entry which is preliminary data.</text>
</comment>
<dbReference type="NCBIfam" id="TIGR00018">
    <property type="entry name" value="panC"/>
    <property type="match status" value="1"/>
</dbReference>
<proteinExistence type="inferred from homology"/>
<feature type="compositionally biased region" description="Basic and acidic residues" evidence="12">
    <location>
        <begin position="315"/>
        <end position="331"/>
    </location>
</feature>
<protein>
    <recommendedName>
        <fullName evidence="4">Pantoate--beta-alanine ligase</fullName>
        <ecNumber evidence="3">6.3.2.1</ecNumber>
    </recommendedName>
    <alternativeName>
        <fullName evidence="10">Pantoate-activating enzyme</fullName>
    </alternativeName>
    <alternativeName>
        <fullName evidence="9">Pantothenate synthetase</fullName>
    </alternativeName>
</protein>
<comment type="pathway">
    <text evidence="1">Cofactor biosynthesis; (R)-pantothenate biosynthesis; (R)-pantothenate from (R)-pantoate and beta-alanine: step 1/1.</text>
</comment>
<evidence type="ECO:0000256" key="3">
    <source>
        <dbReference type="ARBA" id="ARBA00012219"/>
    </source>
</evidence>
<dbReference type="Pfam" id="PF02569">
    <property type="entry name" value="Pantoate_ligase"/>
    <property type="match status" value="1"/>
</dbReference>
<dbReference type="GO" id="GO:0015940">
    <property type="term" value="P:pantothenate biosynthetic process"/>
    <property type="evidence" value="ECO:0007669"/>
    <property type="project" value="UniProtKB-UniPathway"/>
</dbReference>
<dbReference type="PANTHER" id="PTHR21299:SF1">
    <property type="entry name" value="PANTOATE--BETA-ALANINE LIGASE"/>
    <property type="match status" value="1"/>
</dbReference>
<dbReference type="InterPro" id="IPR000253">
    <property type="entry name" value="FHA_dom"/>
</dbReference>
<accession>A0A5A8D7S8</accession>
<evidence type="ECO:0000256" key="8">
    <source>
        <dbReference type="ARBA" id="ARBA00022840"/>
    </source>
</evidence>
<feature type="region of interest" description="Disordered" evidence="12">
    <location>
        <begin position="82"/>
        <end position="113"/>
    </location>
</feature>
<reference evidence="14 15" key="1">
    <citation type="submission" date="2019-07" db="EMBL/GenBank/DDBJ databases">
        <title>Genomes of Cafeteria roenbergensis.</title>
        <authorList>
            <person name="Fischer M.G."/>
            <person name="Hackl T."/>
            <person name="Roman M."/>
        </authorList>
    </citation>
    <scope>NUCLEOTIDE SEQUENCE [LARGE SCALE GENOMIC DNA]</scope>
    <source>
        <strain evidence="14 15">RCC970-E3</strain>
    </source>
</reference>
<dbReference type="Gene3D" id="3.30.1300.10">
    <property type="entry name" value="Pantoate-beta-alanine ligase, C-terminal domain"/>
    <property type="match status" value="1"/>
</dbReference>
<name>A0A5A8D7S8_CAFRO</name>
<dbReference type="SUPFAM" id="SSF52374">
    <property type="entry name" value="Nucleotidylyl transferase"/>
    <property type="match status" value="1"/>
</dbReference>
<feature type="compositionally biased region" description="Low complexity" evidence="12">
    <location>
        <begin position="798"/>
        <end position="813"/>
    </location>
</feature>
<evidence type="ECO:0000256" key="2">
    <source>
        <dbReference type="ARBA" id="ARBA00009256"/>
    </source>
</evidence>
<evidence type="ECO:0000313" key="14">
    <source>
        <dbReference type="EMBL" id="KAA0160687.1"/>
    </source>
</evidence>
<dbReference type="AlphaFoldDB" id="A0A5A8D7S8"/>
<evidence type="ECO:0000256" key="11">
    <source>
        <dbReference type="ARBA" id="ARBA00048258"/>
    </source>
</evidence>
<feature type="region of interest" description="Disordered" evidence="12">
    <location>
        <begin position="309"/>
        <end position="331"/>
    </location>
</feature>
<comment type="catalytic activity">
    <reaction evidence="11">
        <text>(R)-pantoate + beta-alanine + ATP = (R)-pantothenate + AMP + diphosphate + H(+)</text>
        <dbReference type="Rhea" id="RHEA:10912"/>
        <dbReference type="ChEBI" id="CHEBI:15378"/>
        <dbReference type="ChEBI" id="CHEBI:15980"/>
        <dbReference type="ChEBI" id="CHEBI:29032"/>
        <dbReference type="ChEBI" id="CHEBI:30616"/>
        <dbReference type="ChEBI" id="CHEBI:33019"/>
        <dbReference type="ChEBI" id="CHEBI:57966"/>
        <dbReference type="ChEBI" id="CHEBI:456215"/>
        <dbReference type="EC" id="6.3.2.1"/>
    </reaction>
</comment>
<dbReference type="Gene3D" id="3.40.50.620">
    <property type="entry name" value="HUPs"/>
    <property type="match status" value="1"/>
</dbReference>
<evidence type="ECO:0000256" key="6">
    <source>
        <dbReference type="ARBA" id="ARBA00022655"/>
    </source>
</evidence>
<dbReference type="InterPro" id="IPR014729">
    <property type="entry name" value="Rossmann-like_a/b/a_fold"/>
</dbReference>
<dbReference type="InterPro" id="IPR035892">
    <property type="entry name" value="C2_domain_sf"/>
</dbReference>
<evidence type="ECO:0000256" key="1">
    <source>
        <dbReference type="ARBA" id="ARBA00004990"/>
    </source>
</evidence>
<dbReference type="UniPathway" id="UPA00028">
    <property type="reaction ID" value="UER00005"/>
</dbReference>
<evidence type="ECO:0000256" key="7">
    <source>
        <dbReference type="ARBA" id="ARBA00022741"/>
    </source>
</evidence>
<gene>
    <name evidence="14" type="ORF">FNF28_05386</name>
</gene>
<feature type="compositionally biased region" description="Basic and acidic residues" evidence="12">
    <location>
        <begin position="90"/>
        <end position="99"/>
    </location>
</feature>
<feature type="region of interest" description="Disordered" evidence="12">
    <location>
        <begin position="725"/>
        <end position="819"/>
    </location>
</feature>
<dbReference type="Proteomes" id="UP000324907">
    <property type="component" value="Unassembled WGS sequence"/>
</dbReference>
<keyword evidence="5" id="KW-0436">Ligase</keyword>
<dbReference type="EMBL" id="VLTL01000107">
    <property type="protein sequence ID" value="KAA0160687.1"/>
    <property type="molecule type" value="Genomic_DNA"/>
</dbReference>
<dbReference type="SUPFAM" id="SSF49562">
    <property type="entry name" value="C2 domain (Calcium/lipid-binding domain, CaLB)"/>
    <property type="match status" value="1"/>
</dbReference>
<dbReference type="Pfam" id="PF00498">
    <property type="entry name" value="FHA"/>
    <property type="match status" value="1"/>
</dbReference>
<sequence length="1251" mass="135255">MSLTARHAAEGGARGAAAQSVLEAASRSAAGRGNDSPQEARRRSLLGRLRREGLPGQRVLAAAGAAIDQTVARAERLGRQLPAGGGLGDRGADSAHDRVTASGVREGAAPARATGAAPICDEAAKPPLHEDPQLTRQIYHFAVADGTTTVGRSDSDTKQDVVLGGLSIQKEHAVVIGDGAGGFRLELRTEGARTYVNGTPVTGPVALHDNSRIIFGNNHAFLFCNPTDTAPKAEGEDDGVPEEVTFDFVMLEVNKAQAAAMAAEEEKRRLEAEAEKAKAEARVKELQAEMEAERTRMQADAEKRMKALQEQSAAGDREARERQEAMLEEARKQQQVLEKKLQEQIAETERVAAKKQKEMRERSLLDEKLLKTIPMVNEANATADELAKNALLELRLMANQRKGLWTGEEDEDGEVAPEPLDTEVYVRVAPKEGSGLEGLWHYDDFMERLYAMREMYQAFVSAGRELPVPGYEDPLTDPFHVEPEDMSLGKATVFLDTLLHIMPISDTTPILDYKGSDQGELSVRVVPHFGDKVPETDEEGDDDLMALEAAGDDGGIPDSLSKLVGHKLNITVQVKAARGLPVDRSVGAHVRFRFFLDERERRTPAIDGKAMNPRFDYSCTFSNVITDELLKYLGEEELSFDVWGRQDDGTAKMAMGPAKRIGRHSVAGDYDGAGAAAAAAGGAASPAVAELREQVESRQREAEAALAKLKEEEAKRESLEAKLRALEASSPRGSPTAAAAAMEEVKQKQEAEHRAALERVKQEAEHAKEEREAARRELEEARNRAEQAEERARKATEEQAQAAAAAASEAAGKPAKDAEEELARLRRELREANEAKVAAEAARDSAQHAAKTAEEAAAAAASKSSRTCAVMRRRVLTRQAELGQARATSRCVPVARSGTVANRARGDPELARVGGAQQAKAMRRCLSGQPGAQLAVLPDMAALRAWRDRLDVESVQKHGRLARLGFVPTMGALHAGHLSLVESLRDKTDHTLVSIFVNPAQFAAHEDLGTYPRTLESDLAKLGEADLNVAAVFTPTEADMYQEWPPYRTFVEPLEADDSAEGRARPGFFRGVATVVTKLFAAARPTVAAFGQKDAYQCIVVRQLARDLNLGVDVQINPTMREQDGLAMSSRNAYLTVEEREAAPAMYAALREVQRIVGRGLPWGVEELRTIAADALSDRGRGRFGPLQYLDVACAATGRPVVSSGESHAEGGAVLVSIAAPLGRTRLIDNMVIVPDKPSLDETSAANTLGR</sequence>
<feature type="region of interest" description="Disordered" evidence="12">
    <location>
        <begin position="1"/>
        <end position="40"/>
    </location>
</feature>
<dbReference type="PROSITE" id="PS50006">
    <property type="entry name" value="FHA_DOMAIN"/>
    <property type="match status" value="1"/>
</dbReference>
<dbReference type="HAMAP" id="MF_00158">
    <property type="entry name" value="PanC"/>
    <property type="match status" value="1"/>
</dbReference>
<keyword evidence="6" id="KW-0566">Pantothenate biosynthesis</keyword>
<keyword evidence="8" id="KW-0067">ATP-binding</keyword>
<dbReference type="PANTHER" id="PTHR21299">
    <property type="entry name" value="CYTIDYLATE KINASE/PANTOATE-BETA-ALANINE LIGASE"/>
    <property type="match status" value="1"/>
</dbReference>
<evidence type="ECO:0000313" key="15">
    <source>
        <dbReference type="Proteomes" id="UP000324907"/>
    </source>
</evidence>
<dbReference type="GO" id="GO:0005524">
    <property type="term" value="F:ATP binding"/>
    <property type="evidence" value="ECO:0007669"/>
    <property type="project" value="UniProtKB-KW"/>
</dbReference>
<evidence type="ECO:0000256" key="9">
    <source>
        <dbReference type="ARBA" id="ARBA00029902"/>
    </source>
</evidence>
<dbReference type="InterPro" id="IPR042176">
    <property type="entry name" value="Pantoate_ligase_C"/>
</dbReference>
<feature type="compositionally biased region" description="Basic and acidic residues" evidence="12">
    <location>
        <begin position="743"/>
        <end position="797"/>
    </location>
</feature>
<evidence type="ECO:0000256" key="12">
    <source>
        <dbReference type="SAM" id="MobiDB-lite"/>
    </source>
</evidence>
<dbReference type="SMART" id="SM00240">
    <property type="entry name" value="FHA"/>
    <property type="match status" value="1"/>
</dbReference>